<feature type="signal peptide" evidence="4">
    <location>
        <begin position="1"/>
        <end position="24"/>
    </location>
</feature>
<keyword evidence="2" id="KW-0813">Transport</keyword>
<sequence length="534" mass="57999">MKTWKKLVSLTAACALGLSLLAGCSGTTTPSGTTPGASAGTEGDAGEGKMFNIVLTAPFTGFDPLRTNDSASTYVNAQIYETLYRINPETGAYDPLLAVSEPEYSEDGLTVTIKLREGVTFQDGTPFNSEAVKYTFELIQDPDFGSARASIAGSIESMECPDENTIVFHLLYEDGVFQAKLAHTNSAIVSPTAQQNQDLMTQPCGTGPYSFVSSVSGSNVVLTRNDNYWGEAPAIKDVTMTIISDESTAVSRMETGEADFMPKISVEQLSRVENNAGLTVTTSEAAQIYYLGMRATSSVNPVMAEKDFRTALAMGIDKEGYVEYMMQGYAEVANSVIGPKIFGYAEEAENHNIAYDPEGAKAILDAHPGWADEEILFLVPSTPVYSRMGEYFQSSLTQAGFNNIKIETMDWSAWLTESKVDGRYDITLAAWSNVTRDGSELMEPNFHSVNGQQRVRLLPEDAALVDGYIDASKTTSNAEVRTENLLNCNAVLMDEAYVQPIYNSTNLFCYSNSYTGITLDAGGTFYILDFDYAG</sequence>
<dbReference type="eggNOG" id="COG0747">
    <property type="taxonomic scope" value="Bacteria"/>
</dbReference>
<dbReference type="Pfam" id="PF00496">
    <property type="entry name" value="SBP_bac_5"/>
    <property type="match status" value="1"/>
</dbReference>
<dbReference type="RefSeq" id="WP_052082860.1">
    <property type="nucleotide sequence ID" value="NZ_CAMREZ010000001.1"/>
</dbReference>
<dbReference type="PATRIC" id="fig|1297617.4.peg.1380"/>
<evidence type="ECO:0000259" key="5">
    <source>
        <dbReference type="Pfam" id="PF00496"/>
    </source>
</evidence>
<dbReference type="PROSITE" id="PS51257">
    <property type="entry name" value="PROKAR_LIPOPROTEIN"/>
    <property type="match status" value="1"/>
</dbReference>
<evidence type="ECO:0000256" key="4">
    <source>
        <dbReference type="SAM" id="SignalP"/>
    </source>
</evidence>
<dbReference type="Gene3D" id="3.90.76.10">
    <property type="entry name" value="Dipeptide-binding Protein, Domain 1"/>
    <property type="match status" value="1"/>
</dbReference>
<evidence type="ECO:0000256" key="2">
    <source>
        <dbReference type="ARBA" id="ARBA00022448"/>
    </source>
</evidence>
<keyword evidence="7" id="KW-1185">Reference proteome</keyword>
<dbReference type="STRING" id="1297617.IB211_01346"/>
<feature type="chain" id="PRO_5039493712" evidence="4">
    <location>
        <begin position="25"/>
        <end position="534"/>
    </location>
</feature>
<dbReference type="GO" id="GO:1904680">
    <property type="term" value="F:peptide transmembrane transporter activity"/>
    <property type="evidence" value="ECO:0007669"/>
    <property type="project" value="TreeGrafter"/>
</dbReference>
<organism evidence="6 7">
    <name type="scientific">Intestinimonas butyriciproducens</name>
    <dbReference type="NCBI Taxonomy" id="1297617"/>
    <lineage>
        <taxon>Bacteria</taxon>
        <taxon>Bacillati</taxon>
        <taxon>Bacillota</taxon>
        <taxon>Clostridia</taxon>
        <taxon>Eubacteriales</taxon>
        <taxon>Intestinimonas</taxon>
    </lineage>
</organism>
<accession>A0A0S2W330</accession>
<comment type="similarity">
    <text evidence="1">Belongs to the bacterial solute-binding protein 5 family.</text>
</comment>
<evidence type="ECO:0000256" key="1">
    <source>
        <dbReference type="ARBA" id="ARBA00005695"/>
    </source>
</evidence>
<dbReference type="Gene3D" id="3.10.105.10">
    <property type="entry name" value="Dipeptide-binding Protein, Domain 3"/>
    <property type="match status" value="1"/>
</dbReference>
<dbReference type="PANTHER" id="PTHR30290">
    <property type="entry name" value="PERIPLASMIC BINDING COMPONENT OF ABC TRANSPORTER"/>
    <property type="match status" value="1"/>
</dbReference>
<dbReference type="Proteomes" id="UP000064844">
    <property type="component" value="Chromosome"/>
</dbReference>
<dbReference type="Gene3D" id="3.40.190.10">
    <property type="entry name" value="Periplasmic binding protein-like II"/>
    <property type="match status" value="1"/>
</dbReference>
<evidence type="ECO:0000256" key="3">
    <source>
        <dbReference type="ARBA" id="ARBA00022729"/>
    </source>
</evidence>
<dbReference type="GO" id="GO:0042597">
    <property type="term" value="C:periplasmic space"/>
    <property type="evidence" value="ECO:0007669"/>
    <property type="project" value="UniProtKB-ARBA"/>
</dbReference>
<evidence type="ECO:0000313" key="7">
    <source>
        <dbReference type="Proteomes" id="UP000064844"/>
    </source>
</evidence>
<protein>
    <submittedName>
        <fullName evidence="6">Dipeptide-binding ABC transporter, periplasmic substrate-binding component</fullName>
    </submittedName>
</protein>
<gene>
    <name evidence="6" type="ORF">IB211_01346</name>
</gene>
<reference evidence="6 7" key="1">
    <citation type="journal article" date="2015" name="Nat. Commun.">
        <title>Production of butyrate from lysine and the Amadori product fructoselysine by a human gut commensal.</title>
        <authorList>
            <person name="Bui T.P."/>
            <person name="Ritari J."/>
            <person name="Boeren S."/>
            <person name="de Waard P."/>
            <person name="Plugge C.M."/>
            <person name="de Vos W.M."/>
        </authorList>
    </citation>
    <scope>NUCLEOTIDE SEQUENCE [LARGE SCALE GENOMIC DNA]</scope>
    <source>
        <strain evidence="6 7">AF211</strain>
    </source>
</reference>
<keyword evidence="3 4" id="KW-0732">Signal</keyword>
<dbReference type="KEGG" id="ibu:IB211_01346"/>
<dbReference type="AlphaFoldDB" id="A0A0S2W330"/>
<dbReference type="GO" id="GO:0015833">
    <property type="term" value="P:peptide transport"/>
    <property type="evidence" value="ECO:0007669"/>
    <property type="project" value="TreeGrafter"/>
</dbReference>
<reference evidence="7" key="2">
    <citation type="submission" date="2015-04" db="EMBL/GenBank/DDBJ databases">
        <title>A butyrogenic pathway from the amino acid lysine in a human gut commensal.</title>
        <authorList>
            <person name="de Vos W.M."/>
            <person name="Bui N.T.P."/>
            <person name="Plugge C.M."/>
            <person name="Ritari J."/>
        </authorList>
    </citation>
    <scope>NUCLEOTIDE SEQUENCE [LARGE SCALE GENOMIC DNA]</scope>
    <source>
        <strain evidence="7">AF211</strain>
    </source>
</reference>
<dbReference type="InterPro" id="IPR039424">
    <property type="entry name" value="SBP_5"/>
</dbReference>
<evidence type="ECO:0000313" key="6">
    <source>
        <dbReference type="EMBL" id="ALP93739.1"/>
    </source>
</evidence>
<dbReference type="GO" id="GO:0043190">
    <property type="term" value="C:ATP-binding cassette (ABC) transporter complex"/>
    <property type="evidence" value="ECO:0007669"/>
    <property type="project" value="InterPro"/>
</dbReference>
<dbReference type="SUPFAM" id="SSF53850">
    <property type="entry name" value="Periplasmic binding protein-like II"/>
    <property type="match status" value="1"/>
</dbReference>
<feature type="domain" description="Solute-binding protein family 5" evidence="5">
    <location>
        <begin position="94"/>
        <end position="451"/>
    </location>
</feature>
<dbReference type="PANTHER" id="PTHR30290:SF9">
    <property type="entry name" value="OLIGOPEPTIDE-BINDING PROTEIN APPA"/>
    <property type="match status" value="1"/>
</dbReference>
<proteinExistence type="inferred from homology"/>
<dbReference type="PIRSF" id="PIRSF002741">
    <property type="entry name" value="MppA"/>
    <property type="match status" value="1"/>
</dbReference>
<dbReference type="InterPro" id="IPR000914">
    <property type="entry name" value="SBP_5_dom"/>
</dbReference>
<dbReference type="InterPro" id="IPR030678">
    <property type="entry name" value="Peptide/Ni-bd"/>
</dbReference>
<name>A0A0S2W330_9FIRM</name>
<dbReference type="EMBL" id="CP011307">
    <property type="protein sequence ID" value="ALP93739.1"/>
    <property type="molecule type" value="Genomic_DNA"/>
</dbReference>